<evidence type="ECO:0000313" key="4">
    <source>
        <dbReference type="EMBL" id="QBZ65265.1"/>
    </source>
</evidence>
<reference evidence="4 5" key="1">
    <citation type="journal article" date="2019" name="Mol. Biol. Evol.">
        <title>Blast fungal genomes show frequent chromosomal changes, gene gains and losses, and effector gene turnover.</title>
        <authorList>
            <person name="Gomez Luciano L.B."/>
            <person name="Jason Tsai I."/>
            <person name="Chuma I."/>
            <person name="Tosa Y."/>
            <person name="Chen Y.H."/>
            <person name="Li J.Y."/>
            <person name="Li M.Y."/>
            <person name="Jade Lu M.Y."/>
            <person name="Nakayashiki H."/>
            <person name="Li W.H."/>
        </authorList>
    </citation>
    <scope>NUCLEOTIDE SEQUENCE [LARGE SCALE GENOMIC DNA]</scope>
    <source>
        <strain evidence="4">MZ5-1-6</strain>
    </source>
</reference>
<dbReference type="InterPro" id="IPR036291">
    <property type="entry name" value="NAD(P)-bd_dom_sf"/>
</dbReference>
<dbReference type="AlphaFoldDB" id="A0A4P7NS39"/>
<evidence type="ECO:0000313" key="5">
    <source>
        <dbReference type="Proteomes" id="UP000294847"/>
    </source>
</evidence>
<gene>
    <name evidence="4" type="ORF">PoMZ_06972</name>
</gene>
<dbReference type="Pfam" id="PF05368">
    <property type="entry name" value="NmrA"/>
    <property type="match status" value="1"/>
</dbReference>
<protein>
    <recommendedName>
        <fullName evidence="3">NmrA-like domain-containing protein</fullName>
    </recommendedName>
</protein>
<proteinExistence type="predicted"/>
<dbReference type="InterPro" id="IPR051609">
    <property type="entry name" value="NmrA/Isoflavone_reductase-like"/>
</dbReference>
<evidence type="ECO:0000256" key="2">
    <source>
        <dbReference type="ARBA" id="ARBA00023002"/>
    </source>
</evidence>
<name>A0A4P7NS39_PYROR</name>
<evidence type="ECO:0000259" key="3">
    <source>
        <dbReference type="Pfam" id="PF05368"/>
    </source>
</evidence>
<organism evidence="4 5">
    <name type="scientific">Pyricularia oryzae</name>
    <name type="common">Rice blast fungus</name>
    <name type="synonym">Magnaporthe oryzae</name>
    <dbReference type="NCBI Taxonomy" id="318829"/>
    <lineage>
        <taxon>Eukaryota</taxon>
        <taxon>Fungi</taxon>
        <taxon>Dikarya</taxon>
        <taxon>Ascomycota</taxon>
        <taxon>Pezizomycotina</taxon>
        <taxon>Sordariomycetes</taxon>
        <taxon>Sordariomycetidae</taxon>
        <taxon>Magnaporthales</taxon>
        <taxon>Pyriculariaceae</taxon>
        <taxon>Pyricularia</taxon>
    </lineage>
</organism>
<dbReference type="GO" id="GO:0016491">
    <property type="term" value="F:oxidoreductase activity"/>
    <property type="evidence" value="ECO:0007669"/>
    <property type="project" value="UniProtKB-KW"/>
</dbReference>
<evidence type="ECO:0000256" key="1">
    <source>
        <dbReference type="ARBA" id="ARBA00022857"/>
    </source>
</evidence>
<accession>A0A4P7NS39</accession>
<dbReference type="SUPFAM" id="SSF51735">
    <property type="entry name" value="NAD(P)-binding Rossmann-fold domains"/>
    <property type="match status" value="1"/>
</dbReference>
<keyword evidence="2" id="KW-0560">Oxidoreductase</keyword>
<dbReference type="PANTHER" id="PTHR47706:SF9">
    <property type="entry name" value="NMRA-LIKE DOMAIN-CONTAINING PROTEIN-RELATED"/>
    <property type="match status" value="1"/>
</dbReference>
<dbReference type="PANTHER" id="PTHR47706">
    <property type="entry name" value="NMRA-LIKE FAMILY PROTEIN"/>
    <property type="match status" value="1"/>
</dbReference>
<dbReference type="Gene3D" id="3.40.50.720">
    <property type="entry name" value="NAD(P)-binding Rossmann-like Domain"/>
    <property type="match status" value="1"/>
</dbReference>
<keyword evidence="1" id="KW-0521">NADP</keyword>
<dbReference type="Proteomes" id="UP000294847">
    <property type="component" value="Chromosome 6"/>
</dbReference>
<feature type="domain" description="NmrA-like" evidence="3">
    <location>
        <begin position="2"/>
        <end position="255"/>
    </location>
</feature>
<dbReference type="InterPro" id="IPR008030">
    <property type="entry name" value="NmrA-like"/>
</dbReference>
<dbReference type="EMBL" id="CP034209">
    <property type="protein sequence ID" value="QBZ65265.1"/>
    <property type="molecule type" value="Genomic_DNA"/>
</dbReference>
<sequence>MLILIPGITGNVGKELCAAALAAGHTVRGLGRSPEKLPAELSSRLESFVKSTSYADVAAFDEACSGGVDAVIVAWSAHPLLQVDGQLMLLRAAERAGIRRFHSASWNLDWTKCSHGDLITYDGLKAFARHALYTSRVRVTHVFVGVFAKTFFAVPGAGALEADSAMWVRGEGQRRVLQTPRGDSWRMNFTTEEDAAAFSVALITSEHGDRGGFYRFCSDTFTPREAKEAFEAVRAGGEVTCRTLMPLEVIKKLADDTKASAEAAGPEMFQMQYLAIAGLEYGYWIPSEKMLFDPVDAAKFPHVKRTSVREYIQKNAPLDNKKLIFMFPWSFRYGKTIDNSALASGAFVQYCTTDKCVDVCVPKFHWVCSCKSESRPRDAQQGYKTKPRGPTKYSYKKLGYVTYDRRLNGLLTK</sequence>